<evidence type="ECO:0000256" key="2">
    <source>
        <dbReference type="ARBA" id="ARBA00004251"/>
    </source>
</evidence>
<dbReference type="Pfam" id="PF16492">
    <property type="entry name" value="Cadherin_C_2"/>
    <property type="match status" value="1"/>
</dbReference>
<feature type="domain" description="Cadherin" evidence="14">
    <location>
        <begin position="107"/>
        <end position="213"/>
    </location>
</feature>
<dbReference type="FunFam" id="2.60.40.60:FF:000002">
    <property type="entry name" value="Protocadherin alpha 2"/>
    <property type="match status" value="1"/>
</dbReference>
<evidence type="ECO:0000256" key="8">
    <source>
        <dbReference type="ARBA" id="ARBA00022889"/>
    </source>
</evidence>
<evidence type="ECO:0000256" key="13">
    <source>
        <dbReference type="SAM" id="Phobius"/>
    </source>
</evidence>
<feature type="domain" description="Cadherin" evidence="14">
    <location>
        <begin position="532"/>
        <end position="641"/>
    </location>
</feature>
<comment type="subcellular location">
    <subcellularLocation>
        <location evidence="2">Cell membrane</location>
        <topology evidence="2">Single-pass type I membrane protein</topology>
    </subcellularLocation>
</comment>
<dbReference type="GO" id="GO:0005886">
    <property type="term" value="C:plasma membrane"/>
    <property type="evidence" value="ECO:0007669"/>
    <property type="project" value="UniProtKB-SubCell"/>
</dbReference>
<dbReference type="AlphaFoldDB" id="A0AAV7PMH3"/>
<evidence type="ECO:0000256" key="4">
    <source>
        <dbReference type="ARBA" id="ARBA00022692"/>
    </source>
</evidence>
<accession>A0AAV7PMH3</accession>
<dbReference type="Pfam" id="PF08266">
    <property type="entry name" value="Cadherin_2"/>
    <property type="match status" value="1"/>
</dbReference>
<comment type="caution">
    <text evidence="15">The sequence shown here is derived from an EMBL/GenBank/DDBJ whole genome shotgun (WGS) entry which is preliminary data.</text>
</comment>
<keyword evidence="7 12" id="KW-0106">Calcium</keyword>
<evidence type="ECO:0000256" key="9">
    <source>
        <dbReference type="ARBA" id="ARBA00022989"/>
    </source>
</evidence>
<evidence type="ECO:0000313" key="15">
    <source>
        <dbReference type="EMBL" id="KAJ1128074.1"/>
    </source>
</evidence>
<dbReference type="Gene3D" id="2.60.40.60">
    <property type="entry name" value="Cadherins"/>
    <property type="match status" value="6"/>
</dbReference>
<keyword evidence="5" id="KW-0732">Signal</keyword>
<keyword evidence="4 13" id="KW-0812">Transmembrane</keyword>
<evidence type="ECO:0000259" key="14">
    <source>
        <dbReference type="PROSITE" id="PS50268"/>
    </source>
</evidence>
<dbReference type="SUPFAM" id="SSF49313">
    <property type="entry name" value="Cadherin-like"/>
    <property type="match status" value="6"/>
</dbReference>
<dbReference type="PROSITE" id="PS00232">
    <property type="entry name" value="CADHERIN_1"/>
    <property type="match status" value="2"/>
</dbReference>
<dbReference type="FunFam" id="2.60.40.60:FF:000001">
    <property type="entry name" value="Protocadherin alpha 2"/>
    <property type="match status" value="1"/>
</dbReference>
<comment type="function">
    <text evidence="1">Potential calcium-dependent cell-adhesion protein. May be involved in the establishment and maintenance of specific neuronal connections in the brain.</text>
</comment>
<evidence type="ECO:0000256" key="5">
    <source>
        <dbReference type="ARBA" id="ARBA00022729"/>
    </source>
</evidence>
<evidence type="ECO:0000256" key="10">
    <source>
        <dbReference type="ARBA" id="ARBA00023136"/>
    </source>
</evidence>
<feature type="domain" description="Cadherin" evidence="14">
    <location>
        <begin position="214"/>
        <end position="322"/>
    </location>
</feature>
<evidence type="ECO:0000256" key="1">
    <source>
        <dbReference type="ARBA" id="ARBA00003436"/>
    </source>
</evidence>
<dbReference type="FunFam" id="2.60.40.60:FF:000129">
    <property type="entry name" value="protocadherin alpha-C2 isoform X1"/>
    <property type="match status" value="1"/>
</dbReference>
<dbReference type="PRINTS" id="PR00205">
    <property type="entry name" value="CADHERIN"/>
</dbReference>
<keyword evidence="16" id="KW-1185">Reference proteome</keyword>
<protein>
    <recommendedName>
        <fullName evidence="14">Cadherin domain-containing protein</fullName>
    </recommendedName>
</protein>
<proteinExistence type="predicted"/>
<keyword evidence="6" id="KW-0677">Repeat</keyword>
<feature type="domain" description="Cadherin" evidence="14">
    <location>
        <begin position="323"/>
        <end position="426"/>
    </location>
</feature>
<keyword evidence="9 13" id="KW-1133">Transmembrane helix</keyword>
<reference evidence="15" key="1">
    <citation type="journal article" date="2022" name="bioRxiv">
        <title>Sequencing and chromosome-scale assembly of the giantPleurodeles waltlgenome.</title>
        <authorList>
            <person name="Brown T."/>
            <person name="Elewa A."/>
            <person name="Iarovenko S."/>
            <person name="Subramanian E."/>
            <person name="Araus A.J."/>
            <person name="Petzold A."/>
            <person name="Susuki M."/>
            <person name="Suzuki K.-i.T."/>
            <person name="Hayashi T."/>
            <person name="Toyoda A."/>
            <person name="Oliveira C."/>
            <person name="Osipova E."/>
            <person name="Leigh N.D."/>
            <person name="Simon A."/>
            <person name="Yun M.H."/>
        </authorList>
    </citation>
    <scope>NUCLEOTIDE SEQUENCE</scope>
    <source>
        <strain evidence="15">20211129_DDA</strain>
        <tissue evidence="15">Liver</tissue>
    </source>
</reference>
<dbReference type="FunFam" id="2.60.40.60:FF:000004">
    <property type="entry name" value="Protocadherin 1 gamma 2"/>
    <property type="match status" value="1"/>
</dbReference>
<dbReference type="FunFam" id="2.60.40.60:FF:000018">
    <property type="entry name" value="Protocadherin gamma c3"/>
    <property type="match status" value="1"/>
</dbReference>
<name>A0AAV7PMH3_PLEWA</name>
<feature type="transmembrane region" description="Helical" evidence="13">
    <location>
        <begin position="767"/>
        <end position="792"/>
    </location>
</feature>
<evidence type="ECO:0000256" key="3">
    <source>
        <dbReference type="ARBA" id="ARBA00022475"/>
    </source>
</evidence>
<feature type="domain" description="Cadherin" evidence="14">
    <location>
        <begin position="658"/>
        <end position="762"/>
    </location>
</feature>
<dbReference type="Proteomes" id="UP001066276">
    <property type="component" value="Chromosome 7"/>
</dbReference>
<dbReference type="CDD" id="cd11304">
    <property type="entry name" value="Cadherin_repeat"/>
    <property type="match status" value="6"/>
</dbReference>
<dbReference type="GO" id="GO:0005509">
    <property type="term" value="F:calcium ion binding"/>
    <property type="evidence" value="ECO:0007669"/>
    <property type="project" value="UniProtKB-UniRule"/>
</dbReference>
<dbReference type="PROSITE" id="PS50268">
    <property type="entry name" value="CADHERIN_2"/>
    <property type="match status" value="6"/>
</dbReference>
<dbReference type="Pfam" id="PF00028">
    <property type="entry name" value="Cadherin"/>
    <property type="match status" value="5"/>
</dbReference>
<dbReference type="InterPro" id="IPR050174">
    <property type="entry name" value="Protocadherin/Cadherin-CA"/>
</dbReference>
<dbReference type="FunFam" id="2.60.40.60:FF:000006">
    <property type="entry name" value="Protocadherin alpha 2"/>
    <property type="match status" value="1"/>
</dbReference>
<organism evidence="15 16">
    <name type="scientific">Pleurodeles waltl</name>
    <name type="common">Iberian ribbed newt</name>
    <dbReference type="NCBI Taxonomy" id="8319"/>
    <lineage>
        <taxon>Eukaryota</taxon>
        <taxon>Metazoa</taxon>
        <taxon>Chordata</taxon>
        <taxon>Craniata</taxon>
        <taxon>Vertebrata</taxon>
        <taxon>Euteleostomi</taxon>
        <taxon>Amphibia</taxon>
        <taxon>Batrachia</taxon>
        <taxon>Caudata</taxon>
        <taxon>Salamandroidea</taxon>
        <taxon>Salamandridae</taxon>
        <taxon>Pleurodelinae</taxon>
        <taxon>Pleurodeles</taxon>
    </lineage>
</organism>
<keyword evidence="3" id="KW-1003">Cell membrane</keyword>
<dbReference type="GO" id="GO:0007156">
    <property type="term" value="P:homophilic cell adhesion via plasma membrane adhesion molecules"/>
    <property type="evidence" value="ECO:0007669"/>
    <property type="project" value="InterPro"/>
</dbReference>
<evidence type="ECO:0000256" key="11">
    <source>
        <dbReference type="ARBA" id="ARBA00023180"/>
    </source>
</evidence>
<sequence>MPETWRRCYSWCQRPRGCYSGAQIKRRWDSGAHTPKHCYFGGQTPSRCYAGAQASKRYYSGAQIPRRCYAEDQTPMRCYSGAQTSGRCYSGTPLLLLVTLLTVCGAASGQLRYSIPEEMRKGSFVGNVALDLGMDIKELSEGGVRIVSGGRKQYFNLNVNNGRLYINERVDREAVCAQLAHCQIDFEIIVHRTMKIYSVEIEIQDINDNSPIFLTEQIVLQIIESKAPGSRFVMPEAHDPDLGENSVQGYDVSFNKHFTLEVKVGDDGVQHAELVLEQSLDREGNVFHQLIVTARDGGDPARTGTAQILVTVVDANDNAPVFNQSVYNINILENVPTGTVVTTVEATDKDHGENTILTYSFNKITENVLLKFQLDSKTGEISLISPLDFEETERYEFEVQATDGESVSRCSVSVNVINVNDNSPEMVISFLRNEIVENSPTGTTLALLEVYDRDSGEFGDVVCSIPLHLPFHLDRTLGNYYSLITHGLLDRERVSEYNITVTATDKGSPPLTKTRTISLQITDENDNPPLFELVSYTAHVLENTPPGTSVFTVKATDQDWDQNGKIRYSIVEGHVGDVPLTSSISINSESGVIYALRSFDFEEFREFTIKVKAQDGGSPGLMSNATVAFFILDQNDNTPEILYPSTPTDGSSGVEMAPRSSEPGYLITKVIAVDADSGQNAWLSYQLLRSTDQGLFTVGLHNGELRTARPIIEKDAVTHVLVVLVKDNGEPLLSSSVTVTIVLADSIPEVVADLGILSSPADIESNLTLYLVIAVSVVSFLFLFFVIVLLVFRLHEWRQSEFSTSSLANVNALSSSQFVGIEGVRAFLQTYPHDVCLTTDSRNSQMKYPSDSHGSHTPLDNGVSQKARAVMVEDLLNVANDDQLLIQVVSLLCAVLKKANKMDWVVFSLAWERAASAVHQNQKIAVNKAVAGEANIILQFCNSAINPMKAEALVM</sequence>
<keyword evidence="10 13" id="KW-0472">Membrane</keyword>
<dbReference type="PANTHER" id="PTHR24028:SF234">
    <property type="entry name" value="PROTOCADHERIN GAMMA-A3"/>
    <property type="match status" value="1"/>
</dbReference>
<dbReference type="PANTHER" id="PTHR24028">
    <property type="entry name" value="CADHERIN-87A"/>
    <property type="match status" value="1"/>
</dbReference>
<keyword evidence="8" id="KW-0130">Cell adhesion</keyword>
<evidence type="ECO:0000256" key="12">
    <source>
        <dbReference type="PROSITE-ProRule" id="PRU00043"/>
    </source>
</evidence>
<keyword evidence="11" id="KW-0325">Glycoprotein</keyword>
<dbReference type="InterPro" id="IPR015919">
    <property type="entry name" value="Cadherin-like_sf"/>
</dbReference>
<dbReference type="InterPro" id="IPR032455">
    <property type="entry name" value="Cadherin_C"/>
</dbReference>
<evidence type="ECO:0000256" key="7">
    <source>
        <dbReference type="ARBA" id="ARBA00022837"/>
    </source>
</evidence>
<dbReference type="InterPro" id="IPR002126">
    <property type="entry name" value="Cadherin-like_dom"/>
</dbReference>
<gene>
    <name evidence="15" type="ORF">NDU88_006460</name>
</gene>
<dbReference type="EMBL" id="JANPWB010000011">
    <property type="protein sequence ID" value="KAJ1128074.1"/>
    <property type="molecule type" value="Genomic_DNA"/>
</dbReference>
<dbReference type="InterPro" id="IPR020894">
    <property type="entry name" value="Cadherin_CS"/>
</dbReference>
<feature type="domain" description="Cadherin" evidence="14">
    <location>
        <begin position="434"/>
        <end position="531"/>
    </location>
</feature>
<dbReference type="SMART" id="SM00112">
    <property type="entry name" value="CA"/>
    <property type="match status" value="6"/>
</dbReference>
<dbReference type="InterPro" id="IPR013164">
    <property type="entry name" value="Cadherin_N"/>
</dbReference>
<evidence type="ECO:0000256" key="6">
    <source>
        <dbReference type="ARBA" id="ARBA00022737"/>
    </source>
</evidence>
<evidence type="ECO:0000313" key="16">
    <source>
        <dbReference type="Proteomes" id="UP001066276"/>
    </source>
</evidence>